<comment type="subcellular location">
    <subcellularLocation>
        <location evidence="1">Membrane</location>
    </subcellularLocation>
</comment>
<protein>
    <submittedName>
        <fullName evidence="5">Methyl-accepting chemotaxis protein</fullName>
    </submittedName>
</protein>
<evidence type="ECO:0000313" key="6">
    <source>
        <dbReference type="Proteomes" id="UP001149719"/>
    </source>
</evidence>
<reference evidence="5" key="1">
    <citation type="submission" date="2022-12" db="EMBL/GenBank/DDBJ databases">
        <title>Marinomonas 15G1-11 sp. nov, isolated from marine algae.</title>
        <authorList>
            <person name="Butt M."/>
            <person name="Choi D.G."/>
            <person name="Kim J.M."/>
            <person name="Lee J.K."/>
            <person name="Baek J.H."/>
            <person name="Jeon C.O."/>
        </authorList>
    </citation>
    <scope>NUCLEOTIDE SEQUENCE</scope>
    <source>
        <strain evidence="5">15G1-11</strain>
    </source>
</reference>
<dbReference type="PANTHER" id="PTHR32089">
    <property type="entry name" value="METHYL-ACCEPTING CHEMOTAXIS PROTEIN MCPB"/>
    <property type="match status" value="1"/>
</dbReference>
<evidence type="ECO:0000313" key="5">
    <source>
        <dbReference type="EMBL" id="MCZ2721503.1"/>
    </source>
</evidence>
<dbReference type="SUPFAM" id="SSF58104">
    <property type="entry name" value="Methyl-accepting chemotaxis protein (MCP) signaling domain"/>
    <property type="match status" value="1"/>
</dbReference>
<dbReference type="Gene3D" id="1.10.287.950">
    <property type="entry name" value="Methyl-accepting chemotaxis protein"/>
    <property type="match status" value="1"/>
</dbReference>
<evidence type="ECO:0000256" key="1">
    <source>
        <dbReference type="ARBA" id="ARBA00004370"/>
    </source>
</evidence>
<organism evidence="5 6">
    <name type="scientific">Marinomonas phaeophyticola</name>
    <dbReference type="NCBI Taxonomy" id="3004091"/>
    <lineage>
        <taxon>Bacteria</taxon>
        <taxon>Pseudomonadati</taxon>
        <taxon>Pseudomonadota</taxon>
        <taxon>Gammaproteobacteria</taxon>
        <taxon>Oceanospirillales</taxon>
        <taxon>Oceanospirillaceae</taxon>
        <taxon>Marinomonas</taxon>
    </lineage>
</organism>
<sequence>MAHSTSVETAQVSEKGSDVLQKTVAISEKISTDIENASVLIDRLNEQSDEISKIVTTISSIADQTNLLALNAAIEAARAGEQGRGFAVVADEVRSLAARTSSSTVEIENMVKQNSALTREAKESMVQVKYQSDQSTELVNEAYGIIDEIRKGAEDVSKSVANLL</sequence>
<dbReference type="Pfam" id="PF00015">
    <property type="entry name" value="MCPsignal"/>
    <property type="match status" value="1"/>
</dbReference>
<keyword evidence="6" id="KW-1185">Reference proteome</keyword>
<evidence type="ECO:0000256" key="3">
    <source>
        <dbReference type="PROSITE-ProRule" id="PRU00284"/>
    </source>
</evidence>
<evidence type="ECO:0000259" key="4">
    <source>
        <dbReference type="PROSITE" id="PS50111"/>
    </source>
</evidence>
<dbReference type="SMART" id="SM00283">
    <property type="entry name" value="MA"/>
    <property type="match status" value="1"/>
</dbReference>
<feature type="domain" description="Methyl-accepting transducer" evidence="4">
    <location>
        <begin position="1"/>
        <end position="164"/>
    </location>
</feature>
<comment type="caution">
    <text evidence="5">The sequence shown here is derived from an EMBL/GenBank/DDBJ whole genome shotgun (WGS) entry which is preliminary data.</text>
</comment>
<name>A0ABT4JUP6_9GAMM</name>
<gene>
    <name evidence="5" type="ORF">O1D97_07510</name>
</gene>
<accession>A0ABT4JUP6</accession>
<keyword evidence="2 3" id="KW-0807">Transducer</keyword>
<dbReference type="Proteomes" id="UP001149719">
    <property type="component" value="Unassembled WGS sequence"/>
</dbReference>
<proteinExistence type="predicted"/>
<dbReference type="InterPro" id="IPR004089">
    <property type="entry name" value="MCPsignal_dom"/>
</dbReference>
<dbReference type="EMBL" id="JAPUBN010000013">
    <property type="protein sequence ID" value="MCZ2721503.1"/>
    <property type="molecule type" value="Genomic_DNA"/>
</dbReference>
<dbReference type="PROSITE" id="PS50111">
    <property type="entry name" value="CHEMOTAXIS_TRANSDUC_2"/>
    <property type="match status" value="1"/>
</dbReference>
<dbReference type="PANTHER" id="PTHR32089:SF112">
    <property type="entry name" value="LYSOZYME-LIKE PROTEIN-RELATED"/>
    <property type="match status" value="1"/>
</dbReference>
<evidence type="ECO:0000256" key="2">
    <source>
        <dbReference type="ARBA" id="ARBA00023224"/>
    </source>
</evidence>